<comment type="caution">
    <text evidence="2">The sequence shown here is derived from an EMBL/GenBank/DDBJ whole genome shotgun (WGS) entry which is preliminary data.</text>
</comment>
<keyword evidence="3" id="KW-1185">Reference proteome</keyword>
<gene>
    <name evidence="2" type="ORF">M0811_07215</name>
</gene>
<protein>
    <submittedName>
        <fullName evidence="2">Uncharacterized protein</fullName>
    </submittedName>
</protein>
<name>A0A9Q0LPQ4_ANAIG</name>
<sequence>MNSIKQQKSLKNRKHPRNLNAINNLENKIENKIEKEKTNSQNIDQETIEFYQKAQQIKVKFLASKIEAEKNFLNRILVLQKKITESIDKKPSIFDFGINLSLIHQQWDKNLIQNQKDPKTDQKINVLVQDNKLVYNQLVIRKGDCIRLQIDQNTIILGILTELRPFDFFVRSSERTLRILLSQIKNGEFRIV</sequence>
<dbReference type="AlphaFoldDB" id="A0A9Q0LPQ4"/>
<feature type="coiled-coil region" evidence="1">
    <location>
        <begin position="19"/>
        <end position="46"/>
    </location>
</feature>
<dbReference type="EMBL" id="JAPDFW010000064">
    <property type="protein sequence ID" value="KAJ5075645.1"/>
    <property type="molecule type" value="Genomic_DNA"/>
</dbReference>
<evidence type="ECO:0000313" key="2">
    <source>
        <dbReference type="EMBL" id="KAJ5075645.1"/>
    </source>
</evidence>
<evidence type="ECO:0000256" key="1">
    <source>
        <dbReference type="SAM" id="Coils"/>
    </source>
</evidence>
<keyword evidence="1" id="KW-0175">Coiled coil</keyword>
<dbReference type="Proteomes" id="UP001149090">
    <property type="component" value="Unassembled WGS sequence"/>
</dbReference>
<reference evidence="2" key="1">
    <citation type="submission" date="2022-10" db="EMBL/GenBank/DDBJ databases">
        <title>Novel sulphate-reducing endosymbionts in the free-living metamonad Anaeramoeba.</title>
        <authorList>
            <person name="Jerlstrom-Hultqvist J."/>
            <person name="Cepicka I."/>
            <person name="Gallot-Lavallee L."/>
            <person name="Salas-Leiva D."/>
            <person name="Curtis B.A."/>
            <person name="Zahonova K."/>
            <person name="Pipaliya S."/>
            <person name="Dacks J."/>
            <person name="Roger A.J."/>
        </authorList>
    </citation>
    <scope>NUCLEOTIDE SEQUENCE</scope>
    <source>
        <strain evidence="2">BMAN</strain>
    </source>
</reference>
<evidence type="ECO:0000313" key="3">
    <source>
        <dbReference type="Proteomes" id="UP001149090"/>
    </source>
</evidence>
<accession>A0A9Q0LPQ4</accession>
<organism evidence="2 3">
    <name type="scientific">Anaeramoeba ignava</name>
    <name type="common">Anaerobic marine amoeba</name>
    <dbReference type="NCBI Taxonomy" id="1746090"/>
    <lineage>
        <taxon>Eukaryota</taxon>
        <taxon>Metamonada</taxon>
        <taxon>Anaeramoebidae</taxon>
        <taxon>Anaeramoeba</taxon>
    </lineage>
</organism>
<proteinExistence type="predicted"/>